<evidence type="ECO:0000313" key="3">
    <source>
        <dbReference type="EMBL" id="MDR4179062.1"/>
    </source>
</evidence>
<dbReference type="RefSeq" id="WP_003254442.1">
    <property type="nucleotide sequence ID" value="NZ_CP037458.1"/>
</dbReference>
<comment type="similarity">
    <text evidence="1">Belongs to the barstar family.</text>
</comment>
<protein>
    <submittedName>
        <fullName evidence="3">Barnase inhibitor</fullName>
    </submittedName>
</protein>
<dbReference type="Pfam" id="PF01337">
    <property type="entry name" value="Barstar"/>
    <property type="match status" value="1"/>
</dbReference>
<dbReference type="InterPro" id="IPR035905">
    <property type="entry name" value="Barstar-like_sf"/>
</dbReference>
<name>A0AB35PGV7_BACTU</name>
<dbReference type="Proteomes" id="UP001181533">
    <property type="component" value="Unassembled WGS sequence"/>
</dbReference>
<gene>
    <name evidence="3" type="ORF">FO599_23925</name>
</gene>
<evidence type="ECO:0000256" key="1">
    <source>
        <dbReference type="ARBA" id="ARBA00006845"/>
    </source>
</evidence>
<comment type="caution">
    <text evidence="3">The sequence shown here is derived from an EMBL/GenBank/DDBJ whole genome shotgun (WGS) entry which is preliminary data.</text>
</comment>
<dbReference type="EMBL" id="VKQN01000032">
    <property type="protein sequence ID" value="MDR4179062.1"/>
    <property type="molecule type" value="Genomic_DNA"/>
</dbReference>
<reference evidence="3" key="1">
    <citation type="submission" date="2019-07" db="EMBL/GenBank/DDBJ databases">
        <title>Phylogenomic Reclassification of ATCC Bacillus Strains and Various Taxa within the Genus Bacillus.</title>
        <authorList>
            <person name="Riojas M.A."/>
            <person name="Frank A.M."/>
            <person name="Fenn S.L."/>
            <person name="King S.P."/>
            <person name="Brower S.M."/>
            <person name="Hazbon M.H."/>
        </authorList>
    </citation>
    <scope>NUCLEOTIDE SEQUENCE</scope>
    <source>
        <strain evidence="3">ATCC 35646</strain>
    </source>
</reference>
<evidence type="ECO:0000259" key="2">
    <source>
        <dbReference type="Pfam" id="PF01337"/>
    </source>
</evidence>
<evidence type="ECO:0000313" key="4">
    <source>
        <dbReference type="Proteomes" id="UP001181533"/>
    </source>
</evidence>
<feature type="domain" description="Barstar (barnase inhibitor)" evidence="2">
    <location>
        <begin position="1"/>
        <end position="46"/>
    </location>
</feature>
<dbReference type="AlphaFoldDB" id="A0AB35PGV7"/>
<dbReference type="InterPro" id="IPR000468">
    <property type="entry name" value="Barstar"/>
</dbReference>
<accession>A0AB35PGV7</accession>
<proteinExistence type="inferred from homology"/>
<dbReference type="SUPFAM" id="SSF52038">
    <property type="entry name" value="Barstar-related"/>
    <property type="match status" value="1"/>
</dbReference>
<sequence>METIQLNGWKFTSKEIMYKILKNKLDLPNYYGENADVLWDCLTAWRTSFKKRWNYRTRQSKSNLSYKIRRYGTY</sequence>
<organism evidence="3 4">
    <name type="scientific">Bacillus thuringiensis</name>
    <dbReference type="NCBI Taxonomy" id="1428"/>
    <lineage>
        <taxon>Bacteria</taxon>
        <taxon>Bacillati</taxon>
        <taxon>Bacillota</taxon>
        <taxon>Bacilli</taxon>
        <taxon>Bacillales</taxon>
        <taxon>Bacillaceae</taxon>
        <taxon>Bacillus</taxon>
        <taxon>Bacillus cereus group</taxon>
    </lineage>
</organism>
<dbReference type="Gene3D" id="3.30.370.10">
    <property type="entry name" value="Barstar-like"/>
    <property type="match status" value="1"/>
</dbReference>